<gene>
    <name evidence="2" type="ORF">BPS26883_05001</name>
    <name evidence="1" type="ORF">FEQ00_03069</name>
</gene>
<dbReference type="EMBL" id="VJSY01000021">
    <property type="protein sequence ID" value="MDR8754646.1"/>
    <property type="molecule type" value="Genomic_DNA"/>
</dbReference>
<evidence type="ECO:0000313" key="3">
    <source>
        <dbReference type="Proteomes" id="UP000494162"/>
    </source>
</evidence>
<evidence type="ECO:0000313" key="2">
    <source>
        <dbReference type="EMBL" id="VWC03147.1"/>
    </source>
</evidence>
<evidence type="ECO:0000313" key="1">
    <source>
        <dbReference type="EMBL" id="MDR8754646.1"/>
    </source>
</evidence>
<dbReference type="Proteomes" id="UP001248067">
    <property type="component" value="Unassembled WGS sequence"/>
</dbReference>
<dbReference type="Proteomes" id="UP000494162">
    <property type="component" value="Unassembled WGS sequence"/>
</dbReference>
<protein>
    <submittedName>
        <fullName evidence="2">Uncharacterized protein</fullName>
    </submittedName>
</protein>
<accession>A0A6P2P5R2</accession>
<organism evidence="2 3">
    <name type="scientific">Burkholderia pseudomultivorans</name>
    <dbReference type="NCBI Taxonomy" id="1207504"/>
    <lineage>
        <taxon>Bacteria</taxon>
        <taxon>Pseudomonadati</taxon>
        <taxon>Pseudomonadota</taxon>
        <taxon>Betaproteobacteria</taxon>
        <taxon>Burkholderiales</taxon>
        <taxon>Burkholderiaceae</taxon>
        <taxon>Burkholderia</taxon>
        <taxon>Burkholderia cepacia complex</taxon>
    </lineage>
</organism>
<evidence type="ECO:0000313" key="4">
    <source>
        <dbReference type="Proteomes" id="UP001248067"/>
    </source>
</evidence>
<dbReference type="EMBL" id="CABVPP010000048">
    <property type="protein sequence ID" value="VWC03147.1"/>
    <property type="molecule type" value="Genomic_DNA"/>
</dbReference>
<name>A0A6P2P5R2_9BURK</name>
<proteinExistence type="predicted"/>
<sequence>MYDEQVRASILTTLPQNYPYLIETSGGHVQAGRTNTNGTLPRIESSAADSYTIYWGEDALAHKDWPSCQTTRQK</sequence>
<keyword evidence="4" id="KW-1185">Reference proteome</keyword>
<reference evidence="2 3" key="2">
    <citation type="submission" date="2019-09" db="EMBL/GenBank/DDBJ databases">
        <authorList>
            <person name="Depoorter E."/>
        </authorList>
    </citation>
    <scope>NUCLEOTIDE SEQUENCE [LARGE SCALE GENOMIC DNA]</scope>
    <source>
        <strain evidence="2">LMG 26883</strain>
    </source>
</reference>
<dbReference type="AlphaFoldDB" id="A0A6P2P5R2"/>
<reference evidence="1 4" key="1">
    <citation type="submission" date="2019-06" db="EMBL/GenBank/DDBJ databases">
        <title>Evolution of Burkholderia multivorans in the lungs of Cystic Fibrosis patients.</title>
        <authorList>
            <person name="Moreira L.M."/>
        </authorList>
    </citation>
    <scope>NUCLEOTIDE SEQUENCE [LARGE SCALE GENOMIC DNA]</scope>
    <source>
        <strain evidence="1 4">VC13239</strain>
    </source>
</reference>